<evidence type="ECO:0000259" key="2">
    <source>
        <dbReference type="Pfam" id="PF00561"/>
    </source>
</evidence>
<dbReference type="EMBL" id="FOSV01000020">
    <property type="protein sequence ID" value="SFL66446.1"/>
    <property type="molecule type" value="Genomic_DNA"/>
</dbReference>
<dbReference type="PRINTS" id="PR00111">
    <property type="entry name" value="ABHYDROLASE"/>
</dbReference>
<dbReference type="STRING" id="414703.SAMN04488125_12052"/>
<keyword evidence="4" id="KW-1185">Reference proteome</keyword>
<dbReference type="Pfam" id="PF00561">
    <property type="entry name" value="Abhydrolase_1"/>
    <property type="match status" value="1"/>
</dbReference>
<organism evidence="3 4">
    <name type="scientific">Methylorubrum salsuginis</name>
    <dbReference type="NCBI Taxonomy" id="414703"/>
    <lineage>
        <taxon>Bacteria</taxon>
        <taxon>Pseudomonadati</taxon>
        <taxon>Pseudomonadota</taxon>
        <taxon>Alphaproteobacteria</taxon>
        <taxon>Hyphomicrobiales</taxon>
        <taxon>Methylobacteriaceae</taxon>
        <taxon>Methylorubrum</taxon>
    </lineage>
</organism>
<dbReference type="PRINTS" id="PR00412">
    <property type="entry name" value="EPOXHYDRLASE"/>
</dbReference>
<feature type="domain" description="AB hydrolase-1" evidence="2">
    <location>
        <begin position="32"/>
        <end position="273"/>
    </location>
</feature>
<dbReference type="OrthoDB" id="9804723at2"/>
<dbReference type="SUPFAM" id="SSF53474">
    <property type="entry name" value="alpha/beta-Hydrolases"/>
    <property type="match status" value="1"/>
</dbReference>
<protein>
    <submittedName>
        <fullName evidence="3">Pimeloyl-ACP methyl ester carboxylesterase</fullName>
    </submittedName>
</protein>
<dbReference type="InterPro" id="IPR029058">
    <property type="entry name" value="AB_hydrolase_fold"/>
</dbReference>
<gene>
    <name evidence="3" type="ORF">SAMN04488125_12052</name>
</gene>
<dbReference type="InterPro" id="IPR000639">
    <property type="entry name" value="Epox_hydrolase-like"/>
</dbReference>
<name>A0A1I4JK15_9HYPH</name>
<evidence type="ECO:0000256" key="1">
    <source>
        <dbReference type="ARBA" id="ARBA00022801"/>
    </source>
</evidence>
<dbReference type="Gene3D" id="3.40.50.1820">
    <property type="entry name" value="alpha/beta hydrolase"/>
    <property type="match status" value="1"/>
</dbReference>
<dbReference type="Proteomes" id="UP000198804">
    <property type="component" value="Unassembled WGS sequence"/>
</dbReference>
<dbReference type="GO" id="GO:0016787">
    <property type="term" value="F:hydrolase activity"/>
    <property type="evidence" value="ECO:0007669"/>
    <property type="project" value="UniProtKB-KW"/>
</dbReference>
<dbReference type="PANTHER" id="PTHR43329">
    <property type="entry name" value="EPOXIDE HYDROLASE"/>
    <property type="match status" value="1"/>
</dbReference>
<proteinExistence type="predicted"/>
<dbReference type="InterPro" id="IPR000073">
    <property type="entry name" value="AB_hydrolase_1"/>
</dbReference>
<dbReference type="AlphaFoldDB" id="A0A1I4JK15"/>
<dbReference type="RefSeq" id="WP_091950250.1">
    <property type="nucleotide sequence ID" value="NZ_FOSV01000020.1"/>
</dbReference>
<keyword evidence="1" id="KW-0378">Hydrolase</keyword>
<sequence>MPDPELRHRHVPLGPVRLHVAEAGPADGPATILLHGFPESRRGWRRQIGPLAESGLRLVVPDQRGYGLSDRPRGIEAYHLDRLAADVIALADACNFEKFRLVGHDWGALVAFWTASFYPERVERLAALNGFHPGVFGPYLLRHPGQVLRSTYAGLFQLPLVPERLLTARDCLGLREMLRRSARPGTFSQADLDRYAEDWRRPGAVTAMLDWYRALARLPRDQTPPRVAAPTLILWGRRDPALQPGLAEASLALCERGRVKWIPDATHWVQHEAADAVNAALIDFLRA</sequence>
<evidence type="ECO:0000313" key="4">
    <source>
        <dbReference type="Proteomes" id="UP000198804"/>
    </source>
</evidence>
<reference evidence="4" key="1">
    <citation type="submission" date="2016-10" db="EMBL/GenBank/DDBJ databases">
        <authorList>
            <person name="Varghese N."/>
            <person name="Submissions S."/>
        </authorList>
    </citation>
    <scope>NUCLEOTIDE SEQUENCE [LARGE SCALE GENOMIC DNA]</scope>
    <source>
        <strain evidence="4">CGMCC 1.6474</strain>
    </source>
</reference>
<evidence type="ECO:0000313" key="3">
    <source>
        <dbReference type="EMBL" id="SFL66446.1"/>
    </source>
</evidence>
<accession>A0A1I4JK15</accession>